<feature type="transmembrane region" description="Helical" evidence="6">
    <location>
        <begin position="288"/>
        <end position="306"/>
    </location>
</feature>
<feature type="transmembrane region" description="Helical" evidence="6">
    <location>
        <begin position="212"/>
        <end position="233"/>
    </location>
</feature>
<feature type="compositionally biased region" description="Basic and acidic residues" evidence="5">
    <location>
        <begin position="616"/>
        <end position="628"/>
    </location>
</feature>
<dbReference type="GO" id="GO:0016020">
    <property type="term" value="C:membrane"/>
    <property type="evidence" value="ECO:0007669"/>
    <property type="project" value="UniProtKB-SubCell"/>
</dbReference>
<dbReference type="InterPro" id="IPR005178">
    <property type="entry name" value="Ostalpha/TMEM184C"/>
</dbReference>
<feature type="non-terminal residue" evidence="8">
    <location>
        <position position="1"/>
    </location>
</feature>
<keyword evidence="3 6" id="KW-1133">Transmembrane helix</keyword>
<evidence type="ECO:0000313" key="7">
    <source>
        <dbReference type="Proteomes" id="UP000694845"/>
    </source>
</evidence>
<feature type="compositionally biased region" description="Acidic residues" evidence="5">
    <location>
        <begin position="504"/>
        <end position="527"/>
    </location>
</feature>
<feature type="transmembrane region" description="Helical" evidence="6">
    <location>
        <begin position="124"/>
        <end position="143"/>
    </location>
</feature>
<feature type="region of interest" description="Disordered" evidence="5">
    <location>
        <begin position="451"/>
        <end position="543"/>
    </location>
</feature>
<dbReference type="AlphaFoldDB" id="A0A8B7Y253"/>
<feature type="compositionally biased region" description="Basic and acidic residues" evidence="5">
    <location>
        <begin position="412"/>
        <end position="422"/>
    </location>
</feature>
<dbReference type="Pfam" id="PF03619">
    <property type="entry name" value="Solute_trans_a"/>
    <property type="match status" value="1"/>
</dbReference>
<feature type="transmembrane region" description="Helical" evidence="6">
    <location>
        <begin position="82"/>
        <end position="103"/>
    </location>
</feature>
<dbReference type="KEGG" id="aplc:110976952"/>
<evidence type="ECO:0000256" key="6">
    <source>
        <dbReference type="SAM" id="Phobius"/>
    </source>
</evidence>
<keyword evidence="2 6" id="KW-0812">Transmembrane</keyword>
<evidence type="ECO:0000256" key="4">
    <source>
        <dbReference type="ARBA" id="ARBA00023136"/>
    </source>
</evidence>
<accession>A0A8B7Y253</accession>
<proteinExistence type="predicted"/>
<dbReference type="Proteomes" id="UP000694845">
    <property type="component" value="Unplaced"/>
</dbReference>
<feature type="transmembrane region" description="Helical" evidence="6">
    <location>
        <begin position="155"/>
        <end position="174"/>
    </location>
</feature>
<name>A0A8B7Y253_ACAPL</name>
<feature type="transmembrane region" description="Helical" evidence="6">
    <location>
        <begin position="245"/>
        <end position="267"/>
    </location>
</feature>
<dbReference type="PANTHER" id="PTHR23423">
    <property type="entry name" value="ORGANIC SOLUTE TRANSPORTER-RELATED"/>
    <property type="match status" value="1"/>
</dbReference>
<comment type="subcellular location">
    <subcellularLocation>
        <location evidence="1">Membrane</location>
        <topology evidence="1">Multi-pass membrane protein</topology>
    </subcellularLocation>
</comment>
<evidence type="ECO:0000256" key="3">
    <source>
        <dbReference type="ARBA" id="ARBA00022989"/>
    </source>
</evidence>
<keyword evidence="7" id="KW-1185">Reference proteome</keyword>
<evidence type="ECO:0000256" key="1">
    <source>
        <dbReference type="ARBA" id="ARBA00004141"/>
    </source>
</evidence>
<evidence type="ECO:0000256" key="5">
    <source>
        <dbReference type="SAM" id="MobiDB-lite"/>
    </source>
</evidence>
<evidence type="ECO:0000313" key="8">
    <source>
        <dbReference type="RefSeq" id="XP_022086380.1"/>
    </source>
</evidence>
<dbReference type="RefSeq" id="XP_022086380.1">
    <property type="nucleotide sequence ID" value="XM_022230688.1"/>
</dbReference>
<dbReference type="OrthoDB" id="5348404at2759"/>
<gene>
    <name evidence="8" type="primary">LOC110976952</name>
</gene>
<sequence>ILGLDQSTFTSWKSAPVPLTLSRTSQLPPPPQASGTGSTSCLSSWRLWIRPVFCVIYGLCVFTAIPLIIVDVIHEAQGDQRLLVILSGVAFFAVIICIFISVLGITNHIVCYTRPPLQKRIIRILLIVPIYGLNSWFALRFPASNIYLDTLREFYQAYVIYNFVLYLLAFFEEVPNFDNRLTMKPQIKAPCPACCVVVYPSQSVIRRCKRGIVIYMIIRIVCTVVSLITYFTNTFNEGNYTPKDASLWVTVILTTAQLWATYCLILLRKSTFDELQMLPKSTWQFIGVKLTVFVDNFQSVFLHFLANVGAIKPTSDWGFIHDGTAFATMLQDFLICIELVFVAVLFYYCFDYQRYNVDGHTRLSIAQSFKQILGLSRATSIQTGQLGPESRYSNQEGIEQSPGNSTEGEEEAPSRKEDAEVPRRRKTGHQYISMPDIILNHMEESNQLDRIHHPSNQLGGDQCRDDDDSNQDGGIGNPGFETEVNPKELEATPPNDDQSRDDISCDTDDSLDDEFPTDDDNDSDNDLPIDGRLDAPPQRRRVKKVSYAGMTFDDLDVNKLKDPSQNTPVATSKKRAKKVSYAGMTFEDMDWEQIKSHRSPTMDSEMAHTVTSIMEENEKRRAEGKQGEEGFGSSDA</sequence>
<feature type="transmembrane region" description="Helical" evidence="6">
    <location>
        <begin position="326"/>
        <end position="350"/>
    </location>
</feature>
<dbReference type="OMA" id="QICAMFC"/>
<keyword evidence="4 6" id="KW-0472">Membrane</keyword>
<feature type="transmembrane region" description="Helical" evidence="6">
    <location>
        <begin position="47"/>
        <end position="70"/>
    </location>
</feature>
<feature type="compositionally biased region" description="Polar residues" evidence="5">
    <location>
        <begin position="384"/>
        <end position="406"/>
    </location>
</feature>
<evidence type="ECO:0000256" key="2">
    <source>
        <dbReference type="ARBA" id="ARBA00022692"/>
    </source>
</evidence>
<organism evidence="7 8">
    <name type="scientific">Acanthaster planci</name>
    <name type="common">Crown-of-thorns starfish</name>
    <dbReference type="NCBI Taxonomy" id="133434"/>
    <lineage>
        <taxon>Eukaryota</taxon>
        <taxon>Metazoa</taxon>
        <taxon>Echinodermata</taxon>
        <taxon>Eleutherozoa</taxon>
        <taxon>Asterozoa</taxon>
        <taxon>Asteroidea</taxon>
        <taxon>Valvatacea</taxon>
        <taxon>Valvatida</taxon>
        <taxon>Acanthasteridae</taxon>
        <taxon>Acanthaster</taxon>
    </lineage>
</organism>
<feature type="region of interest" description="Disordered" evidence="5">
    <location>
        <begin position="384"/>
        <end position="432"/>
    </location>
</feature>
<dbReference type="SMART" id="SM01417">
    <property type="entry name" value="Solute_trans_a"/>
    <property type="match status" value="1"/>
</dbReference>
<reference evidence="8" key="1">
    <citation type="submission" date="2025-08" db="UniProtKB">
        <authorList>
            <consortium name="RefSeq"/>
        </authorList>
    </citation>
    <scope>IDENTIFICATION</scope>
</reference>
<feature type="region of interest" description="Disordered" evidence="5">
    <location>
        <begin position="614"/>
        <end position="636"/>
    </location>
</feature>
<protein>
    <submittedName>
        <fullName evidence="8">Transmembrane protein 184B-like</fullName>
    </submittedName>
</protein>
<dbReference type="GeneID" id="110976952"/>